<accession>A0A3N1Y4V5</accession>
<dbReference type="GO" id="GO:0005886">
    <property type="term" value="C:plasma membrane"/>
    <property type="evidence" value="ECO:0007669"/>
    <property type="project" value="UniProtKB-SubCell"/>
</dbReference>
<evidence type="ECO:0000256" key="1">
    <source>
        <dbReference type="ARBA" id="ARBA00004162"/>
    </source>
</evidence>
<evidence type="ECO:0000256" key="3">
    <source>
        <dbReference type="ARBA" id="ARBA00022475"/>
    </source>
</evidence>
<protein>
    <submittedName>
        <fullName evidence="9">Biopolymer transport protein ExbD</fullName>
    </submittedName>
</protein>
<keyword evidence="7" id="KW-0813">Transport</keyword>
<keyword evidence="4 7" id="KW-0812">Transmembrane</keyword>
<dbReference type="Proteomes" id="UP000276634">
    <property type="component" value="Unassembled WGS sequence"/>
</dbReference>
<evidence type="ECO:0000256" key="5">
    <source>
        <dbReference type="ARBA" id="ARBA00022989"/>
    </source>
</evidence>
<keyword evidence="6 8" id="KW-0472">Membrane</keyword>
<keyword evidence="3" id="KW-1003">Cell membrane</keyword>
<evidence type="ECO:0000256" key="8">
    <source>
        <dbReference type="SAM" id="Phobius"/>
    </source>
</evidence>
<organism evidence="9 10">
    <name type="scientific">Inmirania thermothiophila</name>
    <dbReference type="NCBI Taxonomy" id="1750597"/>
    <lineage>
        <taxon>Bacteria</taxon>
        <taxon>Pseudomonadati</taxon>
        <taxon>Pseudomonadota</taxon>
        <taxon>Gammaproteobacteria</taxon>
        <taxon>Chromatiales</taxon>
        <taxon>Ectothiorhodospiraceae</taxon>
        <taxon>Inmirania</taxon>
    </lineage>
</organism>
<keyword evidence="5 8" id="KW-1133">Transmembrane helix</keyword>
<dbReference type="GO" id="GO:0022857">
    <property type="term" value="F:transmembrane transporter activity"/>
    <property type="evidence" value="ECO:0007669"/>
    <property type="project" value="InterPro"/>
</dbReference>
<reference evidence="9 10" key="1">
    <citation type="submission" date="2018-11" db="EMBL/GenBank/DDBJ databases">
        <title>Genomic Encyclopedia of Type Strains, Phase IV (KMG-IV): sequencing the most valuable type-strain genomes for metagenomic binning, comparative biology and taxonomic classification.</title>
        <authorList>
            <person name="Goeker M."/>
        </authorList>
    </citation>
    <scope>NUCLEOTIDE SEQUENCE [LARGE SCALE GENOMIC DNA]</scope>
    <source>
        <strain evidence="9 10">DSM 100275</strain>
    </source>
</reference>
<name>A0A3N1Y4V5_9GAMM</name>
<dbReference type="Pfam" id="PF02472">
    <property type="entry name" value="ExbD"/>
    <property type="match status" value="1"/>
</dbReference>
<evidence type="ECO:0000313" key="9">
    <source>
        <dbReference type="EMBL" id="ROR32652.1"/>
    </source>
</evidence>
<dbReference type="EMBL" id="RJVI01000002">
    <property type="protein sequence ID" value="ROR32652.1"/>
    <property type="molecule type" value="Genomic_DNA"/>
</dbReference>
<dbReference type="OrthoDB" id="9793581at2"/>
<proteinExistence type="inferred from homology"/>
<dbReference type="AlphaFoldDB" id="A0A3N1Y4V5"/>
<evidence type="ECO:0000256" key="2">
    <source>
        <dbReference type="ARBA" id="ARBA00005811"/>
    </source>
</evidence>
<dbReference type="PANTHER" id="PTHR30558">
    <property type="entry name" value="EXBD MEMBRANE COMPONENT OF PMF-DRIVEN MACROMOLECULE IMPORT SYSTEM"/>
    <property type="match status" value="1"/>
</dbReference>
<dbReference type="InterPro" id="IPR003400">
    <property type="entry name" value="ExbD"/>
</dbReference>
<evidence type="ECO:0000256" key="7">
    <source>
        <dbReference type="RuleBase" id="RU003879"/>
    </source>
</evidence>
<keyword evidence="10" id="KW-1185">Reference proteome</keyword>
<evidence type="ECO:0000256" key="4">
    <source>
        <dbReference type="ARBA" id="ARBA00022692"/>
    </source>
</evidence>
<dbReference type="Gene3D" id="3.30.420.270">
    <property type="match status" value="1"/>
</dbReference>
<comment type="similarity">
    <text evidence="2 7">Belongs to the ExbD/TolR family.</text>
</comment>
<dbReference type="GO" id="GO:0015031">
    <property type="term" value="P:protein transport"/>
    <property type="evidence" value="ECO:0007669"/>
    <property type="project" value="UniProtKB-KW"/>
</dbReference>
<dbReference type="PANTHER" id="PTHR30558:SF3">
    <property type="entry name" value="BIOPOLYMER TRANSPORT PROTEIN EXBD-RELATED"/>
    <property type="match status" value="1"/>
</dbReference>
<comment type="caution">
    <text evidence="9">The sequence shown here is derived from an EMBL/GenBank/DDBJ whole genome shotgun (WGS) entry which is preliminary data.</text>
</comment>
<gene>
    <name evidence="9" type="ORF">EDC57_1858</name>
</gene>
<evidence type="ECO:0000256" key="6">
    <source>
        <dbReference type="ARBA" id="ARBA00023136"/>
    </source>
</evidence>
<feature type="transmembrane region" description="Helical" evidence="8">
    <location>
        <begin position="12"/>
        <end position="31"/>
    </location>
</feature>
<sequence>MRFRTREPEEPSVNLTPLIDVVFLLLIFFMVSTTFQREAELEIQLPEASGEPREEAPKELEVAIDAQGRYFVDRQALANTRLATLVRALEQAVREGGRERPVVILADGRTPHEAVIRALDAARRVGLYRITFATREPEEGAEAGTR</sequence>
<dbReference type="RefSeq" id="WP_123401565.1">
    <property type="nucleotide sequence ID" value="NZ_RJVI01000002.1"/>
</dbReference>
<keyword evidence="7" id="KW-0653">Protein transport</keyword>
<evidence type="ECO:0000313" key="10">
    <source>
        <dbReference type="Proteomes" id="UP000276634"/>
    </source>
</evidence>
<comment type="subcellular location">
    <subcellularLocation>
        <location evidence="1">Cell membrane</location>
        <topology evidence="1">Single-pass membrane protein</topology>
    </subcellularLocation>
    <subcellularLocation>
        <location evidence="7">Cell membrane</location>
        <topology evidence="7">Single-pass type II membrane protein</topology>
    </subcellularLocation>
</comment>